<dbReference type="Proteomes" id="UP000186218">
    <property type="component" value="Unassembled WGS sequence"/>
</dbReference>
<dbReference type="AlphaFoldDB" id="A0A1N7H2B2"/>
<accession>A0A1N7H2B2</accession>
<gene>
    <name evidence="3" type="ORF">SAMN05445060_3406</name>
</gene>
<dbReference type="STRING" id="1344003.SAMN05445060_3406"/>
<keyword evidence="4" id="KW-1185">Reference proteome</keyword>
<dbReference type="NCBIfam" id="TIGR02605">
    <property type="entry name" value="CxxC_CxxC_SSSS"/>
    <property type="match status" value="1"/>
</dbReference>
<organism evidence="3 4">
    <name type="scientific">Williamsia sterculiae</name>
    <dbReference type="NCBI Taxonomy" id="1344003"/>
    <lineage>
        <taxon>Bacteria</taxon>
        <taxon>Bacillati</taxon>
        <taxon>Actinomycetota</taxon>
        <taxon>Actinomycetes</taxon>
        <taxon>Mycobacteriales</taxon>
        <taxon>Nocardiaceae</taxon>
        <taxon>Williamsia</taxon>
    </lineage>
</organism>
<dbReference type="SMART" id="SM00834">
    <property type="entry name" value="CxxC_CXXC_SSSS"/>
    <property type="match status" value="1"/>
</dbReference>
<evidence type="ECO:0000259" key="2">
    <source>
        <dbReference type="SMART" id="SM00834"/>
    </source>
</evidence>
<dbReference type="EMBL" id="FTNT01000011">
    <property type="protein sequence ID" value="SIS18956.1"/>
    <property type="molecule type" value="Genomic_DNA"/>
</dbReference>
<proteinExistence type="predicted"/>
<sequence>MPTYTFRCTGECPDFDESHRMADRPDLSTCPRCGGRSIRTFVGARLGVGNTTAMRLQDATRATGDRPDVVSRPPTRISRGRHSTNPLHRTLPRP</sequence>
<dbReference type="Pfam" id="PF09723">
    <property type="entry name" value="Zn_ribbon_8"/>
    <property type="match status" value="1"/>
</dbReference>
<name>A0A1N7H2B2_9NOCA</name>
<reference evidence="3 4" key="1">
    <citation type="submission" date="2017-01" db="EMBL/GenBank/DDBJ databases">
        <authorList>
            <person name="Mah S.A."/>
            <person name="Swanson W.J."/>
            <person name="Moy G.W."/>
            <person name="Vacquier V.D."/>
        </authorList>
    </citation>
    <scope>NUCLEOTIDE SEQUENCE [LARGE SCALE GENOMIC DNA]</scope>
    <source>
        <strain evidence="3 4">CPCC 203464</strain>
    </source>
</reference>
<dbReference type="InterPro" id="IPR013429">
    <property type="entry name" value="Regulatory_FmdB_Zinc_ribbon"/>
</dbReference>
<evidence type="ECO:0000256" key="1">
    <source>
        <dbReference type="SAM" id="MobiDB-lite"/>
    </source>
</evidence>
<protein>
    <submittedName>
        <fullName evidence="3">Putative regulatory protein, FmdB family</fullName>
    </submittedName>
</protein>
<evidence type="ECO:0000313" key="3">
    <source>
        <dbReference type="EMBL" id="SIS18956.1"/>
    </source>
</evidence>
<feature type="domain" description="Putative regulatory protein FmdB zinc ribbon" evidence="2">
    <location>
        <begin position="1"/>
        <end position="42"/>
    </location>
</feature>
<feature type="region of interest" description="Disordered" evidence="1">
    <location>
        <begin position="58"/>
        <end position="94"/>
    </location>
</feature>
<evidence type="ECO:0000313" key="4">
    <source>
        <dbReference type="Proteomes" id="UP000186218"/>
    </source>
</evidence>
<dbReference type="OrthoDB" id="9792898at2"/>